<dbReference type="GeneID" id="105432664"/>
<dbReference type="PANTHER" id="PTHR13473">
    <property type="entry name" value="MITOCHONDRIAL RIBOSOMAL PROTEIN L48"/>
    <property type="match status" value="1"/>
</dbReference>
<dbReference type="KEGG" id="pbar:105432664"/>
<dbReference type="AlphaFoldDB" id="A0A6I9XJH9"/>
<protein>
    <submittedName>
        <fullName evidence="5">Uncharacterized protein LOC105432664</fullName>
    </submittedName>
</protein>
<dbReference type="CTD" id="51642"/>
<name>A0A6I9XJH9_9HYME</name>
<keyword evidence="4" id="KW-1185">Reference proteome</keyword>
<evidence type="ECO:0000259" key="3">
    <source>
        <dbReference type="SMART" id="SM01403"/>
    </source>
</evidence>
<proteinExistence type="predicted"/>
<dbReference type="InterPro" id="IPR036838">
    <property type="entry name" value="Ribosomal_uS10_dom_sf"/>
</dbReference>
<dbReference type="InterPro" id="IPR027486">
    <property type="entry name" value="Ribosomal_uS10_dom"/>
</dbReference>
<dbReference type="SUPFAM" id="SSF54999">
    <property type="entry name" value="Ribosomal protein S10"/>
    <property type="match status" value="1"/>
</dbReference>
<sequence length="178" mass="20715">MVLNFIKQIALLRPCSFARKILSAKFYTGSLYEPDYLETGKSKFPLLSTINVQIRGYDYPVLECYQAFVHKLADIMQIDVDNGWPLPPQEFKIQKYKTGTTTIISEYYLKIYERNLQMLEVPSIKYSVFIRVLEATLPQGVTLNIDTYDPVLEEKRYIPDKELINLKSTLDTLQKNKT</sequence>
<accession>A0A6I9XJH9</accession>
<evidence type="ECO:0000256" key="2">
    <source>
        <dbReference type="ARBA" id="ARBA00023274"/>
    </source>
</evidence>
<dbReference type="GO" id="GO:0005761">
    <property type="term" value="C:mitochondrial ribosome"/>
    <property type="evidence" value="ECO:0007669"/>
    <property type="project" value="InterPro"/>
</dbReference>
<reference evidence="5" key="1">
    <citation type="submission" date="2025-08" db="UniProtKB">
        <authorList>
            <consortium name="RefSeq"/>
        </authorList>
    </citation>
    <scope>IDENTIFICATION</scope>
</reference>
<dbReference type="GO" id="GO:1990904">
    <property type="term" value="C:ribonucleoprotein complex"/>
    <property type="evidence" value="ECO:0007669"/>
    <property type="project" value="UniProtKB-KW"/>
</dbReference>
<evidence type="ECO:0000313" key="4">
    <source>
        <dbReference type="Proteomes" id="UP000504615"/>
    </source>
</evidence>
<organism evidence="4 5">
    <name type="scientific">Pogonomyrmex barbatus</name>
    <name type="common">red harvester ant</name>
    <dbReference type="NCBI Taxonomy" id="144034"/>
    <lineage>
        <taxon>Eukaryota</taxon>
        <taxon>Metazoa</taxon>
        <taxon>Ecdysozoa</taxon>
        <taxon>Arthropoda</taxon>
        <taxon>Hexapoda</taxon>
        <taxon>Insecta</taxon>
        <taxon>Pterygota</taxon>
        <taxon>Neoptera</taxon>
        <taxon>Endopterygota</taxon>
        <taxon>Hymenoptera</taxon>
        <taxon>Apocrita</taxon>
        <taxon>Aculeata</taxon>
        <taxon>Formicoidea</taxon>
        <taxon>Formicidae</taxon>
        <taxon>Myrmicinae</taxon>
        <taxon>Pogonomyrmex</taxon>
    </lineage>
</organism>
<keyword evidence="2" id="KW-0687">Ribonucleoprotein</keyword>
<keyword evidence="1" id="KW-0689">Ribosomal protein</keyword>
<evidence type="ECO:0000256" key="1">
    <source>
        <dbReference type="ARBA" id="ARBA00022980"/>
    </source>
</evidence>
<feature type="domain" description="Small ribosomal subunit protein uS10" evidence="3">
    <location>
        <begin position="51"/>
        <end position="146"/>
    </location>
</feature>
<dbReference type="InterPro" id="IPR027487">
    <property type="entry name" value="Ribosomal_mL48"/>
</dbReference>
<gene>
    <name evidence="5" type="primary">LOC105432664</name>
</gene>
<dbReference type="RefSeq" id="XP_011645882.1">
    <property type="nucleotide sequence ID" value="XM_011647580.2"/>
</dbReference>
<dbReference type="Proteomes" id="UP000504615">
    <property type="component" value="Unplaced"/>
</dbReference>
<dbReference type="OrthoDB" id="5984298at2759"/>
<evidence type="ECO:0000313" key="5">
    <source>
        <dbReference type="RefSeq" id="XP_011645882.1"/>
    </source>
</evidence>
<dbReference type="Pfam" id="PF00338">
    <property type="entry name" value="Ribosomal_S10"/>
    <property type="match status" value="1"/>
</dbReference>
<dbReference type="SMART" id="SM01403">
    <property type="entry name" value="Ribosomal_S10"/>
    <property type="match status" value="1"/>
</dbReference>
<dbReference type="PANTHER" id="PTHR13473:SF0">
    <property type="entry name" value="LARGE RIBOSOMAL SUBUNIT PROTEIN ML48"/>
    <property type="match status" value="1"/>
</dbReference>